<dbReference type="Proteomes" id="UP000184085">
    <property type="component" value="Unassembled WGS sequence"/>
</dbReference>
<dbReference type="AlphaFoldDB" id="A0A1M4MXE9"/>
<evidence type="ECO:0000256" key="1">
    <source>
        <dbReference type="SAM" id="MobiDB-lite"/>
    </source>
</evidence>
<accession>A0A1M4MXE9</accession>
<evidence type="ECO:0000313" key="2">
    <source>
        <dbReference type="EMBL" id="SCM67210.1"/>
    </source>
</evidence>
<feature type="region of interest" description="Disordered" evidence="1">
    <location>
        <begin position="649"/>
        <end position="679"/>
    </location>
</feature>
<feature type="region of interest" description="Disordered" evidence="1">
    <location>
        <begin position="387"/>
        <end position="411"/>
    </location>
</feature>
<evidence type="ECO:0000313" key="3">
    <source>
        <dbReference type="Proteomes" id="UP000184085"/>
    </source>
</evidence>
<reference evidence="3" key="1">
    <citation type="submission" date="2016-09" db="EMBL/GenBank/DDBJ databases">
        <authorList>
            <person name="Wibberg D."/>
        </authorList>
    </citation>
    <scope>NUCLEOTIDE SEQUENCE [LARGE SCALE GENOMIC DNA]</scope>
</reference>
<dbReference type="SUPFAM" id="SSF53067">
    <property type="entry name" value="Actin-like ATPase domain"/>
    <property type="match status" value="1"/>
</dbReference>
<organism evidence="2 3">
    <name type="scientific">Donghicola eburneus</name>
    <dbReference type="NCBI Taxonomy" id="393278"/>
    <lineage>
        <taxon>Bacteria</taxon>
        <taxon>Pseudomonadati</taxon>
        <taxon>Pseudomonadota</taxon>
        <taxon>Alphaproteobacteria</taxon>
        <taxon>Rhodobacterales</taxon>
        <taxon>Roseobacteraceae</taxon>
        <taxon>Donghicola</taxon>
    </lineage>
</organism>
<sequence length="758" mass="80609">MITNFALSLSFHGIRLLQRANNGWLLVGEVALDDPDMPAALGELRAKAEQLAPEGLHCKVIIPDEQIRYLTVSNVPNGAERSMARVHLEGATPYKVEQLSFDCVRLHNGDISIAAVAHETLDEAEAFALEHGFQPYSFAAIPAPDANYPVEPYLGTSLHAREVMPKGEEVRRDYELISIVGKAEPKVDPIQTVDDKIPLPDFDDTSDHSGLIGMATATKAREDQAEAPFTEVTTPEEPAEITPDLSAATLTAQRFVPKAPNTDRSAKLKAERKSSTPGMFTVIGGMLASSKLPLPSNQEPAKLGMLATAAVVVIMGAVGATATLLIGAAPEQVAETEVVIPITPVPASELDIAELEDEPETMAALSDDLSTPAPSSAQVDETLAMNGAPSDLLPELPTLAQPEPAPEETPDPFILTEEELQGIYDRTGVYAMAPTPPEMPTFADDHDAYVPSLDRAVPSLDAVSLPDTDVLALDELPPRQSLPTAAEHRFDLGEDGLVVPTPEGTLAPGGYRVFLGNPPVIPPERPDLTPTEEEASEEEAELAEQPEYKLRPSARPTDLAERFERARFGGRTMAEIAMARPQARPADLVPESVTLASVDQAETATAVMDALREASGGSTAGLSEPVQRAVDDALATASLVPKARPQGFGKIVESSKPAPQTQVASAAPRKSAQPSIPSKASVAKAATESNVLAMRKLNLIGVYGSESSRRALVRLPNGRFKKVKVGDRVDGSQVTSISSDAIRLVKGGRNIVLEMPQG</sequence>
<name>A0A1M4MXE9_9RHOB</name>
<feature type="compositionally biased region" description="Acidic residues" evidence="1">
    <location>
        <begin position="530"/>
        <end position="544"/>
    </location>
</feature>
<proteinExistence type="predicted"/>
<dbReference type="EMBL" id="FMJB01000044">
    <property type="protein sequence ID" value="SCM67210.1"/>
    <property type="molecule type" value="Genomic_DNA"/>
</dbReference>
<dbReference type="InterPro" id="IPR043129">
    <property type="entry name" value="ATPase_NBD"/>
</dbReference>
<protein>
    <recommendedName>
        <fullName evidence="4">Type IV pilus biogenesis</fullName>
    </recommendedName>
</protein>
<evidence type="ECO:0008006" key="4">
    <source>
        <dbReference type="Google" id="ProtNLM"/>
    </source>
</evidence>
<keyword evidence="3" id="KW-1185">Reference proteome</keyword>
<feature type="region of interest" description="Disordered" evidence="1">
    <location>
        <begin position="517"/>
        <end position="545"/>
    </location>
</feature>
<dbReference type="RefSeq" id="WP_072705855.1">
    <property type="nucleotide sequence ID" value="NZ_FMJB01000044.1"/>
</dbReference>
<gene>
    <name evidence="2" type="ORF">KARMA_1402</name>
</gene>